<evidence type="ECO:0008006" key="3">
    <source>
        <dbReference type="Google" id="ProtNLM"/>
    </source>
</evidence>
<proteinExistence type="predicted"/>
<evidence type="ECO:0000313" key="1">
    <source>
        <dbReference type="EMBL" id="KAI5346171.1"/>
    </source>
</evidence>
<comment type="caution">
    <text evidence="1">The sequence shown here is derived from an EMBL/GenBank/DDBJ whole genome shotgun (WGS) entry which is preliminary data.</text>
</comment>
<protein>
    <recommendedName>
        <fullName evidence="3">Zinc finger GRF-type domain-containing protein</fullName>
    </recommendedName>
</protein>
<organism evidence="1 2">
    <name type="scientific">Prunus dulcis</name>
    <name type="common">Almond</name>
    <name type="synonym">Amygdalus dulcis</name>
    <dbReference type="NCBI Taxonomy" id="3755"/>
    <lineage>
        <taxon>Eukaryota</taxon>
        <taxon>Viridiplantae</taxon>
        <taxon>Streptophyta</taxon>
        <taxon>Embryophyta</taxon>
        <taxon>Tracheophyta</taxon>
        <taxon>Spermatophyta</taxon>
        <taxon>Magnoliopsida</taxon>
        <taxon>eudicotyledons</taxon>
        <taxon>Gunneridae</taxon>
        <taxon>Pentapetalae</taxon>
        <taxon>rosids</taxon>
        <taxon>fabids</taxon>
        <taxon>Rosales</taxon>
        <taxon>Rosaceae</taxon>
        <taxon>Amygdaloideae</taxon>
        <taxon>Amygdaleae</taxon>
        <taxon>Prunus</taxon>
    </lineage>
</organism>
<dbReference type="Proteomes" id="UP001054821">
    <property type="component" value="Chromosome 2"/>
</dbReference>
<reference evidence="1 2" key="1">
    <citation type="journal article" date="2022" name="G3 (Bethesda)">
        <title>Whole-genome sequence and methylome profiling of the almond [Prunus dulcis (Mill.) D.A. Webb] cultivar 'Nonpareil'.</title>
        <authorList>
            <person name="D'Amico-Willman K.M."/>
            <person name="Ouma W.Z."/>
            <person name="Meulia T."/>
            <person name="Sideli G.M."/>
            <person name="Gradziel T.M."/>
            <person name="Fresnedo-Ramirez J."/>
        </authorList>
    </citation>
    <scope>NUCLEOTIDE SEQUENCE [LARGE SCALE GENOMIC DNA]</scope>
    <source>
        <strain evidence="1">Clone GOH B32 T37-40</strain>
    </source>
</reference>
<dbReference type="AlphaFoldDB" id="A0AAD4WPW6"/>
<evidence type="ECO:0000313" key="2">
    <source>
        <dbReference type="Proteomes" id="UP001054821"/>
    </source>
</evidence>
<sequence>MRTKAHRGSSELEDGNPWMLPSQVCYCGKVAKIQTSWTSSHPGRRFYVCAQVVEELVTLGQVVKDLVNVGQIVKELVYLGQVLKELVNLGQVLKELVNFGQLVNQQIDWSSL</sequence>
<dbReference type="EMBL" id="JAJFAZ020000002">
    <property type="protein sequence ID" value="KAI5346171.1"/>
    <property type="molecule type" value="Genomic_DNA"/>
</dbReference>
<accession>A0AAD4WPW6</accession>
<gene>
    <name evidence="1" type="ORF">L3X38_014050</name>
</gene>
<name>A0AAD4WPW6_PRUDU</name>
<keyword evidence="2" id="KW-1185">Reference proteome</keyword>